<dbReference type="Proteomes" id="UP001281147">
    <property type="component" value="Unassembled WGS sequence"/>
</dbReference>
<organism evidence="1 2">
    <name type="scientific">Vermiconidia calcicola</name>
    <dbReference type="NCBI Taxonomy" id="1690605"/>
    <lineage>
        <taxon>Eukaryota</taxon>
        <taxon>Fungi</taxon>
        <taxon>Dikarya</taxon>
        <taxon>Ascomycota</taxon>
        <taxon>Pezizomycotina</taxon>
        <taxon>Dothideomycetes</taxon>
        <taxon>Dothideomycetidae</taxon>
        <taxon>Mycosphaerellales</taxon>
        <taxon>Extremaceae</taxon>
        <taxon>Vermiconidia</taxon>
    </lineage>
</organism>
<evidence type="ECO:0000313" key="2">
    <source>
        <dbReference type="Proteomes" id="UP001281147"/>
    </source>
</evidence>
<evidence type="ECO:0000313" key="1">
    <source>
        <dbReference type="EMBL" id="KAK3718334.1"/>
    </source>
</evidence>
<reference evidence="1" key="1">
    <citation type="submission" date="2023-07" db="EMBL/GenBank/DDBJ databases">
        <title>Black Yeasts Isolated from many extreme environments.</title>
        <authorList>
            <person name="Coleine C."/>
            <person name="Stajich J.E."/>
            <person name="Selbmann L."/>
        </authorList>
    </citation>
    <scope>NUCLEOTIDE SEQUENCE</scope>
    <source>
        <strain evidence="1">CCFEE 5714</strain>
    </source>
</reference>
<dbReference type="EMBL" id="JAUTXU010000032">
    <property type="protein sequence ID" value="KAK3718334.1"/>
    <property type="molecule type" value="Genomic_DNA"/>
</dbReference>
<sequence length="552" mass="60877">MALTLLFLLMLSWTLHSSSHAVTVRPPRHPSTISVDGTTPPGVGVPLDAFVSFSIEFSSFPDFAGNSSNPNTFSNNLLNNLGNLTGSKPIVRVGGNTQDYAIFNSSLLDLATVGIFDPEISPDYPTTLTFGPKYFESYHTFPDVKFVHGYNLGRNSSAARNALIESVSYACKALRDGRLLYWELGNEPDLYSTSAQGAVRPPNWNERWYVRQWLHWTGEIREAMEGPCPNLATPEKYKYYAPSFANTDATLNPVVTWREGINRDNDIAIISSHNYINGADEPGVTLQGTLMNHSSNVASIALQLNESRLLSGLPYKLNPDLPFILGETNSLYNQGRPGLSNTFGAALWGVDFNLWCATNNIQRVHMHQGTNYRYQAWQPIDTNKVAKGTKAPYYGSIAVASFLGDIVTATPSITNLPLPDEQESAYAAYVDGKLDRIIVINMMEYNATAGNRYINHYPRPIEQYRFQLPEGCHGEAGVQRLMANGSDAITGVTFDGYSYNWELDNGMPVLLHNITRGETVTVSEGGKMSIDVPRSSAVIVELKHGNRPQGLS</sequence>
<name>A0ACC3NKD6_9PEZI</name>
<protein>
    <submittedName>
        <fullName evidence="1">Uncharacterized protein</fullName>
    </submittedName>
</protein>
<keyword evidence="2" id="KW-1185">Reference proteome</keyword>
<accession>A0ACC3NKD6</accession>
<gene>
    <name evidence="1" type="ORF">LTR37_005147</name>
</gene>
<proteinExistence type="predicted"/>
<comment type="caution">
    <text evidence="1">The sequence shown here is derived from an EMBL/GenBank/DDBJ whole genome shotgun (WGS) entry which is preliminary data.</text>
</comment>